<accession>A0A1J4V211</accession>
<dbReference type="InterPro" id="IPR032816">
    <property type="entry name" value="VTT_dom"/>
</dbReference>
<dbReference type="PANTHER" id="PTHR42709:SF6">
    <property type="entry name" value="UNDECAPRENYL PHOSPHATE TRANSPORTER A"/>
    <property type="match status" value="1"/>
</dbReference>
<evidence type="ECO:0000259" key="7">
    <source>
        <dbReference type="Pfam" id="PF09335"/>
    </source>
</evidence>
<dbReference type="EMBL" id="MNVM01000026">
    <property type="protein sequence ID" value="OIO29345.1"/>
    <property type="molecule type" value="Genomic_DNA"/>
</dbReference>
<dbReference type="InterPro" id="IPR051311">
    <property type="entry name" value="DedA_domain"/>
</dbReference>
<dbReference type="GO" id="GO:0005886">
    <property type="term" value="C:plasma membrane"/>
    <property type="evidence" value="ECO:0007669"/>
    <property type="project" value="UniProtKB-SubCell"/>
</dbReference>
<keyword evidence="2" id="KW-1003">Cell membrane</keyword>
<feature type="transmembrane region" description="Helical" evidence="6">
    <location>
        <begin position="137"/>
        <end position="159"/>
    </location>
</feature>
<protein>
    <recommendedName>
        <fullName evidence="7">VTT domain-containing protein</fullName>
    </recommendedName>
</protein>
<feature type="transmembrane region" description="Helical" evidence="6">
    <location>
        <begin position="171"/>
        <end position="189"/>
    </location>
</feature>
<evidence type="ECO:0000256" key="3">
    <source>
        <dbReference type="ARBA" id="ARBA00022692"/>
    </source>
</evidence>
<evidence type="ECO:0000256" key="4">
    <source>
        <dbReference type="ARBA" id="ARBA00022989"/>
    </source>
</evidence>
<comment type="subcellular location">
    <subcellularLocation>
        <location evidence="1">Cell membrane</location>
        <topology evidence="1">Multi-pass membrane protein</topology>
    </subcellularLocation>
</comment>
<feature type="transmembrane region" description="Helical" evidence="6">
    <location>
        <begin position="106"/>
        <end position="125"/>
    </location>
</feature>
<name>A0A1J4V211_9BACT</name>
<keyword evidence="5 6" id="KW-0472">Membrane</keyword>
<proteinExistence type="predicted"/>
<feature type="transmembrane region" description="Helical" evidence="6">
    <location>
        <begin position="52"/>
        <end position="74"/>
    </location>
</feature>
<dbReference type="Proteomes" id="UP000185769">
    <property type="component" value="Unassembled WGS sequence"/>
</dbReference>
<keyword evidence="4 6" id="KW-1133">Transmembrane helix</keyword>
<organism evidence="8 9">
    <name type="scientific">Candidatus Nomurabacteria bacterium CG1_02_31_12</name>
    <dbReference type="NCBI Taxonomy" id="1805280"/>
    <lineage>
        <taxon>Bacteria</taxon>
        <taxon>Candidatus Nomuraibacteriota</taxon>
    </lineage>
</organism>
<sequence>MQFDSLIPNFLLILTSYKYLLLFLAIVIEGPILMVASGFLILIGFFEPIPAFLIILAGDLLGDIIWYYIGYFFAEPFLNKYGKFFKLTPEIFEKTKGLFHKYHVKILLISKVTIGFGMSLATLMAAGATHIPLRKYLALNLIGEVILISILLSIGYFFGQLYNSIADTMKIYFVVGIITVFGVSIYYASKYIKYTIID</sequence>
<keyword evidence="3 6" id="KW-0812">Transmembrane</keyword>
<evidence type="ECO:0000313" key="8">
    <source>
        <dbReference type="EMBL" id="OIO29345.1"/>
    </source>
</evidence>
<evidence type="ECO:0000256" key="2">
    <source>
        <dbReference type="ARBA" id="ARBA00022475"/>
    </source>
</evidence>
<dbReference type="PANTHER" id="PTHR42709">
    <property type="entry name" value="ALKALINE PHOSPHATASE LIKE PROTEIN"/>
    <property type="match status" value="1"/>
</dbReference>
<evidence type="ECO:0000313" key="9">
    <source>
        <dbReference type="Proteomes" id="UP000185769"/>
    </source>
</evidence>
<evidence type="ECO:0000256" key="5">
    <source>
        <dbReference type="ARBA" id="ARBA00023136"/>
    </source>
</evidence>
<evidence type="ECO:0000256" key="1">
    <source>
        <dbReference type="ARBA" id="ARBA00004651"/>
    </source>
</evidence>
<dbReference type="Pfam" id="PF09335">
    <property type="entry name" value="VTT_dom"/>
    <property type="match status" value="1"/>
</dbReference>
<feature type="transmembrane region" description="Helical" evidence="6">
    <location>
        <begin position="20"/>
        <end position="45"/>
    </location>
</feature>
<feature type="domain" description="VTT" evidence="7">
    <location>
        <begin position="32"/>
        <end position="156"/>
    </location>
</feature>
<reference evidence="8 9" key="1">
    <citation type="journal article" date="2016" name="Environ. Microbiol.">
        <title>Genomic resolution of a cold subsurface aquifer community provides metabolic insights for novel microbes adapted to high CO concentrations.</title>
        <authorList>
            <person name="Probst A.J."/>
            <person name="Castelle C.J."/>
            <person name="Singh A."/>
            <person name="Brown C.T."/>
            <person name="Anantharaman K."/>
            <person name="Sharon I."/>
            <person name="Hug L.A."/>
            <person name="Burstein D."/>
            <person name="Emerson J.B."/>
            <person name="Thomas B.C."/>
            <person name="Banfield J.F."/>
        </authorList>
    </citation>
    <scope>NUCLEOTIDE SEQUENCE [LARGE SCALE GENOMIC DNA]</scope>
    <source>
        <strain evidence="8">CG1_02_31_12</strain>
    </source>
</reference>
<dbReference type="STRING" id="1805280.AUJ22_01575"/>
<dbReference type="AlphaFoldDB" id="A0A1J4V211"/>
<evidence type="ECO:0000256" key="6">
    <source>
        <dbReference type="SAM" id="Phobius"/>
    </source>
</evidence>
<gene>
    <name evidence="8" type="ORF">AUJ22_01575</name>
</gene>
<comment type="caution">
    <text evidence="8">The sequence shown here is derived from an EMBL/GenBank/DDBJ whole genome shotgun (WGS) entry which is preliminary data.</text>
</comment>